<comment type="caution">
    <text evidence="1">The sequence shown here is derived from an EMBL/GenBank/DDBJ whole genome shotgun (WGS) entry which is preliminary data.</text>
</comment>
<gene>
    <name evidence="1" type="ORF">B0H17DRAFT_1135714</name>
</gene>
<evidence type="ECO:0000313" key="2">
    <source>
        <dbReference type="Proteomes" id="UP001221757"/>
    </source>
</evidence>
<name>A0AAD7DFF5_MYCRO</name>
<proteinExistence type="predicted"/>
<sequence>MGRMEDSTTLSDQQYKWGFINNFDLVQHSNQELEAPDYSEFVSDAVPGSSTNNVTPRQSARLSIVDRNLDGGGSDGAGVRATVSAVNVTAVHGWPDRSRGLQANGLQRRIVFKGLNRHSAATTAVARILPHVPQPDGGHFGVKVCRIGFVYHCGRMPAEWERTAWEVVGLLREQLRRE</sequence>
<reference evidence="1" key="1">
    <citation type="submission" date="2023-03" db="EMBL/GenBank/DDBJ databases">
        <title>Massive genome expansion in bonnet fungi (Mycena s.s.) driven by repeated elements and novel gene families across ecological guilds.</title>
        <authorList>
            <consortium name="Lawrence Berkeley National Laboratory"/>
            <person name="Harder C.B."/>
            <person name="Miyauchi S."/>
            <person name="Viragh M."/>
            <person name="Kuo A."/>
            <person name="Thoen E."/>
            <person name="Andreopoulos B."/>
            <person name="Lu D."/>
            <person name="Skrede I."/>
            <person name="Drula E."/>
            <person name="Henrissat B."/>
            <person name="Morin E."/>
            <person name="Kohler A."/>
            <person name="Barry K."/>
            <person name="LaButti K."/>
            <person name="Morin E."/>
            <person name="Salamov A."/>
            <person name="Lipzen A."/>
            <person name="Mereny Z."/>
            <person name="Hegedus B."/>
            <person name="Baldrian P."/>
            <person name="Stursova M."/>
            <person name="Weitz H."/>
            <person name="Taylor A."/>
            <person name="Grigoriev I.V."/>
            <person name="Nagy L.G."/>
            <person name="Martin F."/>
            <person name="Kauserud H."/>
        </authorList>
    </citation>
    <scope>NUCLEOTIDE SEQUENCE</scope>
    <source>
        <strain evidence="1">CBHHK067</strain>
    </source>
</reference>
<organism evidence="1 2">
    <name type="scientific">Mycena rosella</name>
    <name type="common">Pink bonnet</name>
    <name type="synonym">Agaricus rosellus</name>
    <dbReference type="NCBI Taxonomy" id="1033263"/>
    <lineage>
        <taxon>Eukaryota</taxon>
        <taxon>Fungi</taxon>
        <taxon>Dikarya</taxon>
        <taxon>Basidiomycota</taxon>
        <taxon>Agaricomycotina</taxon>
        <taxon>Agaricomycetes</taxon>
        <taxon>Agaricomycetidae</taxon>
        <taxon>Agaricales</taxon>
        <taxon>Marasmiineae</taxon>
        <taxon>Mycenaceae</taxon>
        <taxon>Mycena</taxon>
    </lineage>
</organism>
<dbReference type="AlphaFoldDB" id="A0AAD7DFF5"/>
<keyword evidence="2" id="KW-1185">Reference proteome</keyword>
<dbReference type="EMBL" id="JARKIE010000080">
    <property type="protein sequence ID" value="KAJ7688257.1"/>
    <property type="molecule type" value="Genomic_DNA"/>
</dbReference>
<accession>A0AAD7DFF5</accession>
<protein>
    <submittedName>
        <fullName evidence="1">Uncharacterized protein</fullName>
    </submittedName>
</protein>
<evidence type="ECO:0000313" key="1">
    <source>
        <dbReference type="EMBL" id="KAJ7688257.1"/>
    </source>
</evidence>
<dbReference type="Proteomes" id="UP001221757">
    <property type="component" value="Unassembled WGS sequence"/>
</dbReference>